<dbReference type="RefSeq" id="WP_138949537.1">
    <property type="nucleotide sequence ID" value="NZ_CP040749.1"/>
</dbReference>
<evidence type="ECO:0000256" key="1">
    <source>
        <dbReference type="SAM" id="Phobius"/>
    </source>
</evidence>
<proteinExistence type="predicted"/>
<keyword evidence="1" id="KW-0472">Membrane</keyword>
<gene>
    <name evidence="2" type="ORF">FF125_09450</name>
</gene>
<organism evidence="2 3">
    <name type="scientific">Aureibaculum algae</name>
    <dbReference type="NCBI Taxonomy" id="2584122"/>
    <lineage>
        <taxon>Bacteria</taxon>
        <taxon>Pseudomonadati</taxon>
        <taxon>Bacteroidota</taxon>
        <taxon>Flavobacteriia</taxon>
        <taxon>Flavobacteriales</taxon>
        <taxon>Flavobacteriaceae</taxon>
        <taxon>Aureibaculum</taxon>
    </lineage>
</organism>
<dbReference type="KEGG" id="fbe:FF125_09450"/>
<dbReference type="EMBL" id="CP040749">
    <property type="protein sequence ID" value="QCX38645.1"/>
    <property type="molecule type" value="Genomic_DNA"/>
</dbReference>
<feature type="transmembrane region" description="Helical" evidence="1">
    <location>
        <begin position="9"/>
        <end position="26"/>
    </location>
</feature>
<keyword evidence="1" id="KW-0812">Transmembrane</keyword>
<accession>A0A5B7TPH2</accession>
<evidence type="ECO:0000313" key="3">
    <source>
        <dbReference type="Proteomes" id="UP000306229"/>
    </source>
</evidence>
<keyword evidence="3" id="KW-1185">Reference proteome</keyword>
<reference evidence="2 3" key="1">
    <citation type="submission" date="2019-05" db="EMBL/GenBank/DDBJ databases">
        <title>Algicella ahnfeltiae gen. nov., sp. nov., a novel marine bacterium of the family Flavobacteriaceae isolated from a red alga.</title>
        <authorList>
            <person name="Nedashkovskaya O.I."/>
            <person name="Kukhlevskiy A.D."/>
            <person name="Kim S.-G."/>
            <person name="Zhukova N.V."/>
            <person name="Mikhailov V.V."/>
        </authorList>
    </citation>
    <scope>NUCLEOTIDE SEQUENCE [LARGE SCALE GENOMIC DNA]</scope>
    <source>
        <strain evidence="2 3">10Alg115</strain>
    </source>
</reference>
<dbReference type="AlphaFoldDB" id="A0A5B7TPH2"/>
<dbReference type="Proteomes" id="UP000306229">
    <property type="component" value="Chromosome"/>
</dbReference>
<sequence length="195" mass="23061">METIFLNKGLRYMIAIVILPFVFYSFENKSKQANQSTLKFEELNRKIESIGKNVENLEYKIVLKEFNLFLDLHLETESTTLTVKDKDILTDFNFTYDTDLESALEEIKILKSSPGNDIIVILPTTTEEFLTFQLILFESRQNIFKEGLFEINTHEINNIRKFYLENKVELMQFDDSFEITLGHFKYKGKFTEYTK</sequence>
<protein>
    <submittedName>
        <fullName evidence="2">Uncharacterized protein</fullName>
    </submittedName>
</protein>
<evidence type="ECO:0000313" key="2">
    <source>
        <dbReference type="EMBL" id="QCX38645.1"/>
    </source>
</evidence>
<name>A0A5B7TPH2_9FLAO</name>
<keyword evidence="1" id="KW-1133">Transmembrane helix</keyword>